<organism evidence="1 2">
    <name type="scientific">Callosobruchus maculatus</name>
    <name type="common">Southern cowpea weevil</name>
    <name type="synonym">Pulse bruchid</name>
    <dbReference type="NCBI Taxonomy" id="64391"/>
    <lineage>
        <taxon>Eukaryota</taxon>
        <taxon>Metazoa</taxon>
        <taxon>Ecdysozoa</taxon>
        <taxon>Arthropoda</taxon>
        <taxon>Hexapoda</taxon>
        <taxon>Insecta</taxon>
        <taxon>Pterygota</taxon>
        <taxon>Neoptera</taxon>
        <taxon>Endopterygota</taxon>
        <taxon>Coleoptera</taxon>
        <taxon>Polyphaga</taxon>
        <taxon>Cucujiformia</taxon>
        <taxon>Chrysomeloidea</taxon>
        <taxon>Chrysomelidae</taxon>
        <taxon>Bruchinae</taxon>
        <taxon>Bruchini</taxon>
        <taxon>Callosobruchus</taxon>
    </lineage>
</organism>
<sequence length="20" mass="2527">MLYCRNYDRFVGPIKDLYIF</sequence>
<proteinExistence type="predicted"/>
<evidence type="ECO:0000313" key="2">
    <source>
        <dbReference type="Proteomes" id="UP000410492"/>
    </source>
</evidence>
<dbReference type="EMBL" id="CAACVG010001041">
    <property type="protein sequence ID" value="VEN34865.1"/>
    <property type="molecule type" value="Genomic_DNA"/>
</dbReference>
<accession>A0A653BIQ8</accession>
<dbReference type="Proteomes" id="UP000410492">
    <property type="component" value="Unassembled WGS sequence"/>
</dbReference>
<name>A0A653BIQ8_CALMS</name>
<dbReference type="AlphaFoldDB" id="A0A653BIQ8"/>
<reference evidence="1 2" key="1">
    <citation type="submission" date="2019-01" db="EMBL/GenBank/DDBJ databases">
        <authorList>
            <person name="Sayadi A."/>
        </authorList>
    </citation>
    <scope>NUCLEOTIDE SEQUENCE [LARGE SCALE GENOMIC DNA]</scope>
</reference>
<gene>
    <name evidence="1" type="ORF">CALMAC_LOCUS930</name>
</gene>
<protein>
    <submittedName>
        <fullName evidence="1">Uncharacterized protein</fullName>
    </submittedName>
</protein>
<evidence type="ECO:0000313" key="1">
    <source>
        <dbReference type="EMBL" id="VEN34865.1"/>
    </source>
</evidence>
<keyword evidence="2" id="KW-1185">Reference proteome</keyword>